<reference evidence="7 8" key="1">
    <citation type="submission" date="2019-10" db="EMBL/GenBank/DDBJ databases">
        <title>The Genome Sequence of Clostridium tarantellae Isolated from Fish Brain.</title>
        <authorList>
            <person name="Bano L."/>
            <person name="Kiel M."/>
            <person name="Sales G."/>
            <person name="Doxey A.C."/>
            <person name="Mansfield M.J."/>
            <person name="Schiavone M."/>
            <person name="Rossetto O."/>
            <person name="Pirazzini M."/>
            <person name="Dobrindt U."/>
            <person name="Montecucco C."/>
        </authorList>
    </citation>
    <scope>NUCLEOTIDE SEQUENCE [LARGE SCALE GENOMIC DNA]</scope>
    <source>
        <strain evidence="7 8">DSM 3997</strain>
    </source>
</reference>
<comment type="caution">
    <text evidence="7">The sequence shown here is derived from an EMBL/GenBank/DDBJ whole genome shotgun (WGS) entry which is preliminary data.</text>
</comment>
<proteinExistence type="predicted"/>
<organism evidence="7 8">
    <name type="scientific">Clostridium tarantellae</name>
    <dbReference type="NCBI Taxonomy" id="39493"/>
    <lineage>
        <taxon>Bacteria</taxon>
        <taxon>Bacillati</taxon>
        <taxon>Bacillota</taxon>
        <taxon>Clostridia</taxon>
        <taxon>Eubacteriales</taxon>
        <taxon>Clostridiaceae</taxon>
        <taxon>Clostridium</taxon>
    </lineage>
</organism>
<name>A0A6I1MLS8_9CLOT</name>
<dbReference type="PANTHER" id="PTHR30509">
    <property type="entry name" value="P-HYDROXYBENZOIC ACID EFFLUX PUMP SUBUNIT-RELATED"/>
    <property type="match status" value="1"/>
</dbReference>
<dbReference type="Pfam" id="PF06081">
    <property type="entry name" value="ArAE_1"/>
    <property type="match status" value="1"/>
</dbReference>
<feature type="transmembrane region" description="Helical" evidence="6">
    <location>
        <begin position="132"/>
        <end position="152"/>
    </location>
</feature>
<dbReference type="AlphaFoldDB" id="A0A6I1MLS8"/>
<keyword evidence="5 6" id="KW-0472">Membrane</keyword>
<dbReference type="PANTHER" id="PTHR30509:SF9">
    <property type="entry name" value="MULTIDRUG RESISTANCE PROTEIN MDTO"/>
    <property type="match status" value="1"/>
</dbReference>
<evidence type="ECO:0000256" key="2">
    <source>
        <dbReference type="ARBA" id="ARBA00022475"/>
    </source>
</evidence>
<keyword evidence="4 6" id="KW-1133">Transmembrane helix</keyword>
<evidence type="ECO:0000313" key="8">
    <source>
        <dbReference type="Proteomes" id="UP000430345"/>
    </source>
</evidence>
<evidence type="ECO:0000256" key="1">
    <source>
        <dbReference type="ARBA" id="ARBA00004651"/>
    </source>
</evidence>
<protein>
    <recommendedName>
        <fullName evidence="9">FUSC family protein</fullName>
    </recommendedName>
</protein>
<dbReference type="RefSeq" id="WP_152889442.1">
    <property type="nucleotide sequence ID" value="NZ_WHJC01000096.1"/>
</dbReference>
<feature type="transmembrane region" description="Helical" evidence="6">
    <location>
        <begin position="84"/>
        <end position="103"/>
    </location>
</feature>
<dbReference type="Proteomes" id="UP000430345">
    <property type="component" value="Unassembled WGS sequence"/>
</dbReference>
<evidence type="ECO:0000256" key="3">
    <source>
        <dbReference type="ARBA" id="ARBA00022692"/>
    </source>
</evidence>
<keyword evidence="3 6" id="KW-0812">Transmembrane</keyword>
<evidence type="ECO:0000256" key="6">
    <source>
        <dbReference type="SAM" id="Phobius"/>
    </source>
</evidence>
<sequence length="181" mass="19826">MKNFNLPPIGARNLKTALAAFICIILFQILNKPSAFFACIASMMCMQDTFENSIKMGKNRMIGTLIGGLVGLIITFLSIKLGNSEFVCAILTALGTIASIYLCVLSKAKGAVNSACIVTFAILTNIKGSASYIYAINRIIDTFIGVIIGILVNRHIYPYSKNKIINEKNDDKLCNKKNKKY</sequence>
<evidence type="ECO:0000313" key="7">
    <source>
        <dbReference type="EMBL" id="MPQ43693.1"/>
    </source>
</evidence>
<evidence type="ECO:0000256" key="5">
    <source>
        <dbReference type="ARBA" id="ARBA00023136"/>
    </source>
</evidence>
<dbReference type="EMBL" id="WHJC01000096">
    <property type="protein sequence ID" value="MPQ43693.1"/>
    <property type="molecule type" value="Genomic_DNA"/>
</dbReference>
<feature type="transmembrane region" description="Helical" evidence="6">
    <location>
        <begin position="110"/>
        <end position="126"/>
    </location>
</feature>
<feature type="transmembrane region" description="Helical" evidence="6">
    <location>
        <begin position="16"/>
        <end position="40"/>
    </location>
</feature>
<keyword evidence="2" id="KW-1003">Cell membrane</keyword>
<feature type="transmembrane region" description="Helical" evidence="6">
    <location>
        <begin position="61"/>
        <end position="78"/>
    </location>
</feature>
<evidence type="ECO:0008006" key="9">
    <source>
        <dbReference type="Google" id="ProtNLM"/>
    </source>
</evidence>
<dbReference type="GO" id="GO:0005886">
    <property type="term" value="C:plasma membrane"/>
    <property type="evidence" value="ECO:0007669"/>
    <property type="project" value="UniProtKB-SubCell"/>
</dbReference>
<dbReference type="InterPro" id="IPR010343">
    <property type="entry name" value="ArAE_1"/>
</dbReference>
<accession>A0A6I1MLS8</accession>
<dbReference type="OrthoDB" id="1653617at2"/>
<keyword evidence="8" id="KW-1185">Reference proteome</keyword>
<evidence type="ECO:0000256" key="4">
    <source>
        <dbReference type="ARBA" id="ARBA00022989"/>
    </source>
</evidence>
<comment type="subcellular location">
    <subcellularLocation>
        <location evidence="1">Cell membrane</location>
        <topology evidence="1">Multi-pass membrane protein</topology>
    </subcellularLocation>
</comment>
<gene>
    <name evidence="7" type="ORF">GBZ86_07980</name>
</gene>